<proteinExistence type="predicted"/>
<gene>
    <name evidence="2" type="ORF">RhiXN_10746</name>
</gene>
<dbReference type="KEGG" id="rsx:RhiXN_10746"/>
<evidence type="ECO:0000313" key="2">
    <source>
        <dbReference type="EMBL" id="QRW25670.1"/>
    </source>
</evidence>
<name>A0A8H8P5Q8_9AGAM</name>
<feature type="region of interest" description="Disordered" evidence="1">
    <location>
        <begin position="1"/>
        <end position="62"/>
    </location>
</feature>
<protein>
    <submittedName>
        <fullName evidence="2">Uncharacterized protein</fullName>
    </submittedName>
</protein>
<dbReference type="RefSeq" id="XP_043185907.1">
    <property type="nucleotide sequence ID" value="XM_043330562.1"/>
</dbReference>
<accession>A0A8H8P5Q8</accession>
<feature type="compositionally biased region" description="Low complexity" evidence="1">
    <location>
        <begin position="172"/>
        <end position="181"/>
    </location>
</feature>
<feature type="compositionally biased region" description="Polar residues" evidence="1">
    <location>
        <begin position="306"/>
        <end position="317"/>
    </location>
</feature>
<dbReference type="GeneID" id="67033025"/>
<feature type="region of interest" description="Disordered" evidence="1">
    <location>
        <begin position="264"/>
        <end position="338"/>
    </location>
</feature>
<evidence type="ECO:0000313" key="3">
    <source>
        <dbReference type="Proteomes" id="UP000650533"/>
    </source>
</evidence>
<feature type="compositionally biased region" description="Polar residues" evidence="1">
    <location>
        <begin position="1"/>
        <end position="10"/>
    </location>
</feature>
<dbReference type="EMBL" id="CP059671">
    <property type="protein sequence ID" value="QRW25670.1"/>
    <property type="molecule type" value="Genomic_DNA"/>
</dbReference>
<dbReference type="Proteomes" id="UP000650533">
    <property type="component" value="Chromosome 14"/>
</dbReference>
<feature type="compositionally biased region" description="Polar residues" evidence="1">
    <location>
        <begin position="211"/>
        <end position="247"/>
    </location>
</feature>
<reference evidence="2" key="1">
    <citation type="submission" date="2020-05" db="EMBL/GenBank/DDBJ databases">
        <title>Evolutionary and genomic comparisons of hybrid uninucleate and nonhybrid Rhizoctonia fungi.</title>
        <authorList>
            <person name="Li C."/>
            <person name="Chen X."/>
        </authorList>
    </citation>
    <scope>NUCLEOTIDE SEQUENCE</scope>
    <source>
        <strain evidence="2">AG-1 IA</strain>
    </source>
</reference>
<organism evidence="2 3">
    <name type="scientific">Rhizoctonia solani</name>
    <dbReference type="NCBI Taxonomy" id="456999"/>
    <lineage>
        <taxon>Eukaryota</taxon>
        <taxon>Fungi</taxon>
        <taxon>Dikarya</taxon>
        <taxon>Basidiomycota</taxon>
        <taxon>Agaricomycotina</taxon>
        <taxon>Agaricomycetes</taxon>
        <taxon>Cantharellales</taxon>
        <taxon>Ceratobasidiaceae</taxon>
        <taxon>Rhizoctonia</taxon>
    </lineage>
</organism>
<feature type="compositionally biased region" description="Polar residues" evidence="1">
    <location>
        <begin position="21"/>
        <end position="32"/>
    </location>
</feature>
<dbReference type="AlphaFoldDB" id="A0A8H8P5Q8"/>
<feature type="compositionally biased region" description="Basic and acidic residues" evidence="1">
    <location>
        <begin position="290"/>
        <end position="299"/>
    </location>
</feature>
<evidence type="ECO:0000256" key="1">
    <source>
        <dbReference type="SAM" id="MobiDB-lite"/>
    </source>
</evidence>
<feature type="compositionally biased region" description="Low complexity" evidence="1">
    <location>
        <begin position="95"/>
        <end position="111"/>
    </location>
</feature>
<sequence length="367" mass="39611">MSHPSSQPKETLNESDAYRSHGQQPRRNSFTPSVRRERPQLRSSPLAGASYSTDGAGNVVEHTSALEEEIACRRSMLPGINTDDLARLAMLSPSTPALSYSSSSSPSRQGSIELNPEHQGPRRARPSFISLAPQKSYESLAPPTPTSPTLRARHSSPHLAVEAKSSPPHPTPTSSAGPGTANWMTAAPSPSFSRVAARGSGVILPVKASSRAGQQIRMRSNPSRPATSAVLSSAEPQSLPKPQSLNSFRSMSRLLRVNGATDNDKDVLTVPYSRPSPGCQPGASSFRSGVAHEEVESHQHAPHSSDPVTPNSSTSYEQRPVPAVAESSRFSEDAEMEGTQVQLKLESEGRQNRVKRLWSKVRRWRGH</sequence>
<feature type="region of interest" description="Disordered" evidence="1">
    <location>
        <begin position="205"/>
        <end position="247"/>
    </location>
</feature>
<feature type="region of interest" description="Disordered" evidence="1">
    <location>
        <begin position="95"/>
        <end position="186"/>
    </location>
</feature>